<proteinExistence type="predicted"/>
<dbReference type="Proteomes" id="UP000019150">
    <property type="component" value="Chromosome"/>
</dbReference>
<feature type="compositionally biased region" description="Low complexity" evidence="1">
    <location>
        <begin position="176"/>
        <end position="205"/>
    </location>
</feature>
<dbReference type="HOGENOM" id="CLU_849487_0_0_11"/>
<feature type="compositionally biased region" description="Low complexity" evidence="1">
    <location>
        <begin position="286"/>
        <end position="314"/>
    </location>
</feature>
<feature type="compositionally biased region" description="Pro residues" evidence="1">
    <location>
        <begin position="264"/>
        <end position="285"/>
    </location>
</feature>
<dbReference type="EMBL" id="CP006850">
    <property type="protein sequence ID" value="AHH21356.1"/>
    <property type="molecule type" value="Genomic_DNA"/>
</dbReference>
<reference evidence="2 3" key="1">
    <citation type="journal article" date="2014" name="Appl. Environ. Microbiol.">
        <title>Insights into the Microbial Degradation of Rubber and Gutta-Percha by Analysis of the Complete Genome of Nocardia nova SH22a.</title>
        <authorList>
            <person name="Luo Q."/>
            <person name="Hiessl S."/>
            <person name="Poehlein A."/>
            <person name="Daniel R."/>
            <person name="Steinbuchel A."/>
        </authorList>
    </citation>
    <scope>NUCLEOTIDE SEQUENCE [LARGE SCALE GENOMIC DNA]</scope>
    <source>
        <strain evidence="2">SH22a</strain>
    </source>
</reference>
<protein>
    <submittedName>
        <fullName evidence="2">Uncharacterized protein</fullName>
    </submittedName>
</protein>
<name>W5TW26_9NOCA</name>
<evidence type="ECO:0000313" key="3">
    <source>
        <dbReference type="Proteomes" id="UP000019150"/>
    </source>
</evidence>
<dbReference type="AlphaFoldDB" id="W5TW26"/>
<gene>
    <name evidence="2" type="ORF">NONO_c65860</name>
</gene>
<sequence length="327" mass="33640">MATTAQLRAALAVLQADTEAAAQQADIRDRSGTDPGGVEHALLAGLLYRLMGDDVRRSLTGAPDLTSLEERARAAGPGTAKYASDDPAQRREHCARAHFEAYWLADRVAGLHFTSVPPAAALQAAAHAAESTRTLLRIHCDALRGEQPEVPDAADTKWEFVLDQLDRARALVRAAAAGARSDSGTSPSDTTSSETGPSGSTPSEPARSGIQPSDTRPSGTLPSEPTPSESRPSGPRPSGPTPSGTRSSEPTPTGTRPSGTGPSEPAPSRPPTPEPAPTGPRPAGPRPTETQSPAVPSVVVVPSSATAPPSVTAVPPVPVRSTECRTP</sequence>
<dbReference type="eggNOG" id="ENOG5031SBA">
    <property type="taxonomic scope" value="Bacteria"/>
</dbReference>
<keyword evidence="3" id="KW-1185">Reference proteome</keyword>
<feature type="region of interest" description="Disordered" evidence="1">
    <location>
        <begin position="176"/>
        <end position="327"/>
    </location>
</feature>
<dbReference type="OrthoDB" id="4566407at2"/>
<dbReference type="STRING" id="1415166.NONO_c65860"/>
<dbReference type="KEGG" id="nno:NONO_c65860"/>
<accession>W5TW26</accession>
<dbReference type="RefSeq" id="WP_025352666.1">
    <property type="nucleotide sequence ID" value="NZ_CP006850.1"/>
</dbReference>
<evidence type="ECO:0000256" key="1">
    <source>
        <dbReference type="SAM" id="MobiDB-lite"/>
    </source>
</evidence>
<evidence type="ECO:0000313" key="2">
    <source>
        <dbReference type="EMBL" id="AHH21356.1"/>
    </source>
</evidence>
<organism evidence="2 3">
    <name type="scientific">Nocardia nova SH22a</name>
    <dbReference type="NCBI Taxonomy" id="1415166"/>
    <lineage>
        <taxon>Bacteria</taxon>
        <taxon>Bacillati</taxon>
        <taxon>Actinomycetota</taxon>
        <taxon>Actinomycetes</taxon>
        <taxon>Mycobacteriales</taxon>
        <taxon>Nocardiaceae</taxon>
        <taxon>Nocardia</taxon>
    </lineage>
</organism>
<feature type="compositionally biased region" description="Low complexity" evidence="1">
    <location>
        <begin position="217"/>
        <end position="233"/>
    </location>
</feature>
<feature type="compositionally biased region" description="Low complexity" evidence="1">
    <location>
        <begin position="241"/>
        <end position="263"/>
    </location>
</feature>